<reference evidence="2" key="1">
    <citation type="submission" date="2022-10" db="EMBL/GenBank/DDBJ databases">
        <title>Determination and structural analysis of whole genome sequence of Sarocladium strictum F4-1.</title>
        <authorList>
            <person name="Hu L."/>
            <person name="Jiang Y."/>
        </authorList>
    </citation>
    <scope>NUCLEOTIDE SEQUENCE</scope>
    <source>
        <strain evidence="2">F4-1</strain>
    </source>
</reference>
<keyword evidence="1" id="KW-0732">Signal</keyword>
<feature type="signal peptide" evidence="1">
    <location>
        <begin position="1"/>
        <end position="19"/>
    </location>
</feature>
<accession>A0AA39L3K9</accession>
<dbReference type="Proteomes" id="UP001175261">
    <property type="component" value="Unassembled WGS sequence"/>
</dbReference>
<evidence type="ECO:0000313" key="2">
    <source>
        <dbReference type="EMBL" id="KAK0382730.1"/>
    </source>
</evidence>
<name>A0AA39L3K9_SARSR</name>
<keyword evidence="3" id="KW-1185">Reference proteome</keyword>
<comment type="caution">
    <text evidence="2">The sequence shown here is derived from an EMBL/GenBank/DDBJ whole genome shotgun (WGS) entry which is preliminary data.</text>
</comment>
<dbReference type="AlphaFoldDB" id="A0AA39L3K9"/>
<dbReference type="EMBL" id="JAPDFR010000010">
    <property type="protein sequence ID" value="KAK0382730.1"/>
    <property type="molecule type" value="Genomic_DNA"/>
</dbReference>
<sequence length="242" mass="26557">MFSAKILAAFAAISSIAQGSPLPDTDTGVDMFKRDAPLDARDVELANLHKVNLTQMYKHSVHRRNDGDHVTIWVNRSFRPTEESEVDLEARGVRLVANKGGSGDTDACKHSSFRTRTGPNGPFTGGLLQLSQWGNDNRGSFLTSNNDWTDLVIAGSNSGSNAKFAARSKAAGNFISRVGTFDIRDLARDTERMFKQQFDGRWRAAGEGTMPCATNTFPWNSPINIIGDRDMDWSILGTSTRV</sequence>
<protein>
    <submittedName>
        <fullName evidence="2">Uncharacterized protein</fullName>
    </submittedName>
</protein>
<proteinExistence type="predicted"/>
<feature type="chain" id="PRO_5041414699" evidence="1">
    <location>
        <begin position="20"/>
        <end position="242"/>
    </location>
</feature>
<gene>
    <name evidence="2" type="ORF">NLU13_9826</name>
</gene>
<evidence type="ECO:0000313" key="3">
    <source>
        <dbReference type="Proteomes" id="UP001175261"/>
    </source>
</evidence>
<evidence type="ECO:0000256" key="1">
    <source>
        <dbReference type="SAM" id="SignalP"/>
    </source>
</evidence>
<organism evidence="2 3">
    <name type="scientific">Sarocladium strictum</name>
    <name type="common">Black bundle disease fungus</name>
    <name type="synonym">Acremonium strictum</name>
    <dbReference type="NCBI Taxonomy" id="5046"/>
    <lineage>
        <taxon>Eukaryota</taxon>
        <taxon>Fungi</taxon>
        <taxon>Dikarya</taxon>
        <taxon>Ascomycota</taxon>
        <taxon>Pezizomycotina</taxon>
        <taxon>Sordariomycetes</taxon>
        <taxon>Hypocreomycetidae</taxon>
        <taxon>Hypocreales</taxon>
        <taxon>Sarocladiaceae</taxon>
        <taxon>Sarocladium</taxon>
    </lineage>
</organism>